<evidence type="ECO:0000313" key="1">
    <source>
        <dbReference type="EMBL" id="MBX74373.1"/>
    </source>
</evidence>
<accession>A0A2P2R539</accession>
<dbReference type="AlphaFoldDB" id="A0A2P2R539"/>
<dbReference type="EMBL" id="GGEC01093889">
    <property type="protein sequence ID" value="MBX74373.1"/>
    <property type="molecule type" value="Transcribed_RNA"/>
</dbReference>
<reference evidence="1" key="1">
    <citation type="submission" date="2018-02" db="EMBL/GenBank/DDBJ databases">
        <title>Rhizophora mucronata_Transcriptome.</title>
        <authorList>
            <person name="Meera S.P."/>
            <person name="Sreeshan A."/>
            <person name="Augustine A."/>
        </authorList>
    </citation>
    <scope>NUCLEOTIDE SEQUENCE</scope>
    <source>
        <tissue evidence="1">Leaf</tissue>
    </source>
</reference>
<sequence>MTCILLLGTVYKLFIGN</sequence>
<name>A0A2P2R539_RHIMU</name>
<protein>
    <submittedName>
        <fullName evidence="1">Uncharacterized protein</fullName>
    </submittedName>
</protein>
<proteinExistence type="predicted"/>
<organism evidence="1">
    <name type="scientific">Rhizophora mucronata</name>
    <name type="common">Asiatic mangrove</name>
    <dbReference type="NCBI Taxonomy" id="61149"/>
    <lineage>
        <taxon>Eukaryota</taxon>
        <taxon>Viridiplantae</taxon>
        <taxon>Streptophyta</taxon>
        <taxon>Embryophyta</taxon>
        <taxon>Tracheophyta</taxon>
        <taxon>Spermatophyta</taxon>
        <taxon>Magnoliopsida</taxon>
        <taxon>eudicotyledons</taxon>
        <taxon>Gunneridae</taxon>
        <taxon>Pentapetalae</taxon>
        <taxon>rosids</taxon>
        <taxon>fabids</taxon>
        <taxon>Malpighiales</taxon>
        <taxon>Rhizophoraceae</taxon>
        <taxon>Rhizophora</taxon>
    </lineage>
</organism>